<reference evidence="1 2" key="1">
    <citation type="journal article" date="2019" name="Sci. Rep.">
        <title>Orb-weaving spider Araneus ventricosus genome elucidates the spidroin gene catalogue.</title>
        <authorList>
            <person name="Kono N."/>
            <person name="Nakamura H."/>
            <person name="Ohtoshi R."/>
            <person name="Moran D.A.P."/>
            <person name="Shinohara A."/>
            <person name="Yoshida Y."/>
            <person name="Fujiwara M."/>
            <person name="Mori M."/>
            <person name="Tomita M."/>
            <person name="Arakawa K."/>
        </authorList>
    </citation>
    <scope>NUCLEOTIDE SEQUENCE [LARGE SCALE GENOMIC DNA]</scope>
</reference>
<comment type="caution">
    <text evidence="1">The sequence shown here is derived from an EMBL/GenBank/DDBJ whole genome shotgun (WGS) entry which is preliminary data.</text>
</comment>
<dbReference type="EMBL" id="BGPR01069112">
    <property type="protein sequence ID" value="GBO42851.1"/>
    <property type="molecule type" value="Genomic_DNA"/>
</dbReference>
<feature type="non-terminal residue" evidence="1">
    <location>
        <position position="1"/>
    </location>
</feature>
<dbReference type="AlphaFoldDB" id="A0A4Y2X004"/>
<sequence>IPFDPVGSTGIRPDSTGLKLVPDCNPYYGYSAGSIVSMLIAPIAPATINNHSDAIESISIYVSSDLC</sequence>
<organism evidence="1 2">
    <name type="scientific">Araneus ventricosus</name>
    <name type="common">Orbweaver spider</name>
    <name type="synonym">Epeira ventricosa</name>
    <dbReference type="NCBI Taxonomy" id="182803"/>
    <lineage>
        <taxon>Eukaryota</taxon>
        <taxon>Metazoa</taxon>
        <taxon>Ecdysozoa</taxon>
        <taxon>Arthropoda</taxon>
        <taxon>Chelicerata</taxon>
        <taxon>Arachnida</taxon>
        <taxon>Araneae</taxon>
        <taxon>Araneomorphae</taxon>
        <taxon>Entelegynae</taxon>
        <taxon>Araneoidea</taxon>
        <taxon>Araneidae</taxon>
        <taxon>Araneus</taxon>
    </lineage>
</organism>
<keyword evidence="2" id="KW-1185">Reference proteome</keyword>
<name>A0A4Y2X004_ARAVE</name>
<proteinExistence type="predicted"/>
<evidence type="ECO:0000313" key="1">
    <source>
        <dbReference type="EMBL" id="GBO42851.1"/>
    </source>
</evidence>
<accession>A0A4Y2X004</accession>
<evidence type="ECO:0000313" key="2">
    <source>
        <dbReference type="Proteomes" id="UP000499080"/>
    </source>
</evidence>
<dbReference type="Proteomes" id="UP000499080">
    <property type="component" value="Unassembled WGS sequence"/>
</dbReference>
<protein>
    <submittedName>
        <fullName evidence="1">Uncharacterized protein</fullName>
    </submittedName>
</protein>
<gene>
    <name evidence="1" type="ORF">AVEN_190749_1</name>
</gene>